<dbReference type="AlphaFoldDB" id="V9HKJ3"/>
<sequence length="189" mass="22255">MSLNPNYRLYAWHSGEFRATDNIAQLAAQMPFLSGNGANMWATQGYYFWTNEYDATQWNRHRYDIVVAKYIIEFKDETHLYDLVGNAVHIRHFLSLLDILTQYFPKDAPRYTVHGVLAFLKDNPELWHDVFHGVAVKLGDKHTSRIPFVTSRREYFQAAERHQICIFASCPKAIFPKWTLQSINTYERF</sequence>
<keyword evidence="2" id="KW-1185">Reference proteome</keyword>
<organism evidence="1 2">
    <name type="scientific">Simonsiella muelleri ATCC 29453</name>
    <dbReference type="NCBI Taxonomy" id="641147"/>
    <lineage>
        <taxon>Bacteria</taxon>
        <taxon>Pseudomonadati</taxon>
        <taxon>Pseudomonadota</taxon>
        <taxon>Betaproteobacteria</taxon>
        <taxon>Neisseriales</taxon>
        <taxon>Neisseriaceae</taxon>
        <taxon>Simonsiella</taxon>
    </lineage>
</organism>
<protein>
    <submittedName>
        <fullName evidence="1">Uncharacterized protein</fullName>
    </submittedName>
</protein>
<evidence type="ECO:0000313" key="1">
    <source>
        <dbReference type="EMBL" id="EFG30472.1"/>
    </source>
</evidence>
<dbReference type="STRING" id="641147.HMPREF9021_01759"/>
<dbReference type="RefSeq" id="WP_002642164.1">
    <property type="nucleotide sequence ID" value="NZ_CP019448.1"/>
</dbReference>
<proteinExistence type="predicted"/>
<reference evidence="1 2" key="1">
    <citation type="submission" date="2010-03" db="EMBL/GenBank/DDBJ databases">
        <authorList>
            <consortium name="The Broad Institute Genome Sequencing Platform"/>
            <person name="Ward D."/>
            <person name="Earl A."/>
            <person name="Feldgarden M."/>
            <person name="Gevers D."/>
            <person name="Young S."/>
            <person name="Zeng Q."/>
            <person name="Koehrsen M."/>
            <person name="Alvarado L."/>
            <person name="Berlin A.M."/>
            <person name="Borenstein D."/>
            <person name="Chapman S.B."/>
            <person name="Chen Z."/>
            <person name="Engels R."/>
            <person name="Freedman E."/>
            <person name="Gellesch M."/>
            <person name="Goldberg J."/>
            <person name="Griggs A."/>
            <person name="Gujja S."/>
            <person name="Heilman E.R."/>
            <person name="Heiman D.I."/>
            <person name="Hepburn T.A."/>
            <person name="Howarth C."/>
            <person name="Jen D."/>
            <person name="Larson L."/>
            <person name="Mehta T."/>
            <person name="Park D."/>
            <person name="Pearson M."/>
            <person name="Richards J."/>
            <person name="Roberts A."/>
            <person name="Saif S."/>
            <person name="Shea T.D."/>
            <person name="Shenoy N."/>
            <person name="Sisk P."/>
            <person name="Stolte C."/>
            <person name="Sykes S.N."/>
            <person name="Walk T."/>
            <person name="White J."/>
            <person name="Yandava C."/>
            <person name="Izard J."/>
            <person name="Baranova O.V."/>
            <person name="Blanton J.M."/>
            <person name="Tanner A.C."/>
            <person name="Dewhirst F."/>
            <person name="Haas B."/>
            <person name="Nusbaum C."/>
            <person name="Birren B."/>
        </authorList>
    </citation>
    <scope>NUCLEOTIDE SEQUENCE [LARGE SCALE GENOMIC DNA]</scope>
    <source>
        <strain evidence="1 2">ATCC 29453</strain>
    </source>
</reference>
<reference evidence="1 2" key="2">
    <citation type="submission" date="2011-10" db="EMBL/GenBank/DDBJ databases">
        <title>The Genome Sequence of Simonsiella muelleri ATCC 29453.</title>
        <authorList>
            <consortium name="The Broad Institute Genome Sequencing Platform"/>
            <consortium name="The Broad Institute Genome Sequencing Center for Infectious Disease"/>
            <person name="Earl A."/>
            <person name="Ward D."/>
            <person name="Feldgarden M."/>
            <person name="Gevers D."/>
            <person name="Izard J."/>
            <person name="Baranova O.V."/>
            <person name="Blanton J.M."/>
            <person name="Tanner A.C."/>
            <person name="Dewhirst F."/>
            <person name="Young S.K."/>
            <person name="Zeng Q."/>
            <person name="Gargeya S."/>
            <person name="Fitzgerald M."/>
            <person name="Haas B."/>
            <person name="Abouelleil A."/>
            <person name="Alvarado L."/>
            <person name="Arachchi H.M."/>
            <person name="Berlin A."/>
            <person name="Brown A."/>
            <person name="Chapman S.B."/>
            <person name="Chen Z."/>
            <person name="Dunbar C."/>
            <person name="Freedman E."/>
            <person name="Gearin G."/>
            <person name="Goldberg J."/>
            <person name="Griggs A."/>
            <person name="Gujja S."/>
            <person name="Heiman D."/>
            <person name="Howarth C."/>
            <person name="Larson L."/>
            <person name="Lui A."/>
            <person name="MacDonald P.J.P."/>
            <person name="Montmayeur A."/>
            <person name="Murphy C."/>
            <person name="Neiman D."/>
            <person name="Pearson M."/>
            <person name="Priest M."/>
            <person name="Roberts A."/>
            <person name="Saif S."/>
            <person name="Shea T."/>
            <person name="Shenoy N."/>
            <person name="Sisk P."/>
            <person name="Stolte C."/>
            <person name="Sykes S."/>
            <person name="Wortman J."/>
            <person name="Nusbaum C."/>
            <person name="Birren B."/>
        </authorList>
    </citation>
    <scope>NUCLEOTIDE SEQUENCE [LARGE SCALE GENOMIC DNA]</scope>
    <source>
        <strain evidence="1 2">ATCC 29453</strain>
    </source>
</reference>
<gene>
    <name evidence="1" type="ORF">HMPREF9021_01759</name>
</gene>
<dbReference type="Proteomes" id="UP000017813">
    <property type="component" value="Unassembled WGS sequence"/>
</dbReference>
<comment type="caution">
    <text evidence="1">The sequence shown here is derived from an EMBL/GenBank/DDBJ whole genome shotgun (WGS) entry which is preliminary data.</text>
</comment>
<accession>V9HKJ3</accession>
<name>V9HKJ3_9NEIS</name>
<dbReference type="HOGENOM" id="CLU_1425967_0_0_4"/>
<dbReference type="EMBL" id="ADCY02000035">
    <property type="protein sequence ID" value="EFG30472.1"/>
    <property type="molecule type" value="Genomic_DNA"/>
</dbReference>
<evidence type="ECO:0000313" key="2">
    <source>
        <dbReference type="Proteomes" id="UP000017813"/>
    </source>
</evidence>
<dbReference type="KEGG" id="smur:BWP33_08275"/>